<evidence type="ECO:0000313" key="1">
    <source>
        <dbReference type="EMBL" id="KAH7990732.1"/>
    </source>
</evidence>
<comment type="caution">
    <text evidence="1">The sequence shown here is derived from an EMBL/GenBank/DDBJ whole genome shotgun (WGS) entry which is preliminary data.</text>
</comment>
<accession>A0ACB8EE87</accession>
<name>A0ACB8EE87_9SAUR</name>
<protein>
    <submittedName>
        <fullName evidence="1">Uncharacterized protein</fullName>
    </submittedName>
</protein>
<dbReference type="EMBL" id="CM037629">
    <property type="protein sequence ID" value="KAH7990732.1"/>
    <property type="molecule type" value="Genomic_DNA"/>
</dbReference>
<evidence type="ECO:0000313" key="2">
    <source>
        <dbReference type="Proteomes" id="UP000827872"/>
    </source>
</evidence>
<organism evidence="1 2">
    <name type="scientific">Sphaerodactylus townsendi</name>
    <dbReference type="NCBI Taxonomy" id="933632"/>
    <lineage>
        <taxon>Eukaryota</taxon>
        <taxon>Metazoa</taxon>
        <taxon>Chordata</taxon>
        <taxon>Craniata</taxon>
        <taxon>Vertebrata</taxon>
        <taxon>Euteleostomi</taxon>
        <taxon>Lepidosauria</taxon>
        <taxon>Squamata</taxon>
        <taxon>Bifurcata</taxon>
        <taxon>Gekkota</taxon>
        <taxon>Sphaerodactylidae</taxon>
        <taxon>Sphaerodactylus</taxon>
    </lineage>
</organism>
<gene>
    <name evidence="1" type="ORF">K3G42_010883</name>
</gene>
<reference evidence="1" key="1">
    <citation type="submission" date="2021-08" db="EMBL/GenBank/DDBJ databases">
        <title>The first chromosome-level gecko genome reveals the dynamic sex chromosomes of Neotropical dwarf geckos (Sphaerodactylidae: Sphaerodactylus).</title>
        <authorList>
            <person name="Pinto B.J."/>
            <person name="Keating S.E."/>
            <person name="Gamble T."/>
        </authorList>
    </citation>
    <scope>NUCLEOTIDE SEQUENCE</scope>
    <source>
        <strain evidence="1">TG3544</strain>
    </source>
</reference>
<keyword evidence="2" id="KW-1185">Reference proteome</keyword>
<sequence length="297" mass="32784">MAGEQPLAAGGKLRLKRRRPPGRGEAARPTPAAAADGRLQTEGSGPGWFEAPDLSEADRTWLALLQTADSQLNRSNLDKVVKLPEFLTKFQWEPFPLYQRDIKTIDHSVRQNSGSPTTSVVEQEMYEDEQSKIMSPVPKQKPLTAYEYTAEGSKMRHSTGYSSKDCGKKIKNSPRTPRKNSAKSFSPATVQQKLGLRELWKKASTQSKPKSTIESEEEGASSGTLTQNKTTLLPSQGSAVHSGISSLQLKPGRQNEDISTLDCCPMCQFHFTGTLSQLDRDSHLAKCLSESTEDMIW</sequence>
<dbReference type="Proteomes" id="UP000827872">
    <property type="component" value="Linkage Group LG16"/>
</dbReference>
<proteinExistence type="predicted"/>